<proteinExistence type="predicted"/>
<evidence type="ECO:0000256" key="1">
    <source>
        <dbReference type="SAM" id="Phobius"/>
    </source>
</evidence>
<evidence type="ECO:0000313" key="3">
    <source>
        <dbReference type="Proteomes" id="UP000199306"/>
    </source>
</evidence>
<dbReference type="Proteomes" id="UP000199306">
    <property type="component" value="Unassembled WGS sequence"/>
</dbReference>
<evidence type="ECO:0000313" key="2">
    <source>
        <dbReference type="EMBL" id="SFP50251.1"/>
    </source>
</evidence>
<sequence>MKKIVAFFLVIVMILGGLWYTGLLNFPEGKNASAETTGSAQNAPDEPEFKKEGELTFTRNGEKLAIEIADNEAETTQGLMYRRSMPDSVGMLFIMPEIRPQSFWMKNTYISLDIIFLDENLKIVTIQANRIPFSEEEVPSYEPAKYVLEVNAGYCQRKGIQKGDQISYKVL</sequence>
<dbReference type="EMBL" id="FOXH01000003">
    <property type="protein sequence ID" value="SFP50251.1"/>
    <property type="molecule type" value="Genomic_DNA"/>
</dbReference>
<accession>A0A1I5QW45</accession>
<dbReference type="AlphaFoldDB" id="A0A1I5QW45"/>
<dbReference type="Pfam" id="PF02643">
    <property type="entry name" value="DUF192"/>
    <property type="match status" value="1"/>
</dbReference>
<keyword evidence="3" id="KW-1185">Reference proteome</keyword>
<feature type="transmembrane region" description="Helical" evidence="1">
    <location>
        <begin position="6"/>
        <end position="26"/>
    </location>
</feature>
<dbReference type="PANTHER" id="PTHR37953:SF1">
    <property type="entry name" value="UPF0127 PROTEIN MJ1496"/>
    <property type="match status" value="1"/>
</dbReference>
<protein>
    <recommendedName>
        <fullName evidence="4">DUF192 domain-containing protein</fullName>
    </recommendedName>
</protein>
<reference evidence="2 3" key="1">
    <citation type="submission" date="2016-10" db="EMBL/GenBank/DDBJ databases">
        <authorList>
            <person name="de Groot N.N."/>
        </authorList>
    </citation>
    <scope>NUCLEOTIDE SEQUENCE [LARGE SCALE GENOMIC DNA]</scope>
    <source>
        <strain evidence="3">E92,LMG 26720,CCM 7988</strain>
    </source>
</reference>
<dbReference type="InterPro" id="IPR038695">
    <property type="entry name" value="Saro_0823-like_sf"/>
</dbReference>
<name>A0A1I5QW45_9BACT</name>
<organism evidence="2 3">
    <name type="scientific">Pseudarcicella hirudinis</name>
    <dbReference type="NCBI Taxonomy" id="1079859"/>
    <lineage>
        <taxon>Bacteria</taxon>
        <taxon>Pseudomonadati</taxon>
        <taxon>Bacteroidota</taxon>
        <taxon>Cytophagia</taxon>
        <taxon>Cytophagales</taxon>
        <taxon>Flectobacillaceae</taxon>
        <taxon>Pseudarcicella</taxon>
    </lineage>
</organism>
<keyword evidence="1" id="KW-0812">Transmembrane</keyword>
<keyword evidence="1" id="KW-0472">Membrane</keyword>
<keyword evidence="1" id="KW-1133">Transmembrane helix</keyword>
<dbReference type="RefSeq" id="WP_218159176.1">
    <property type="nucleotide sequence ID" value="NZ_FOXH01000003.1"/>
</dbReference>
<dbReference type="Gene3D" id="2.60.120.1140">
    <property type="entry name" value="Protein of unknown function DUF192"/>
    <property type="match status" value="1"/>
</dbReference>
<dbReference type="InterPro" id="IPR003795">
    <property type="entry name" value="DUF192"/>
</dbReference>
<dbReference type="PANTHER" id="PTHR37953">
    <property type="entry name" value="UPF0127 PROTEIN MJ1496"/>
    <property type="match status" value="1"/>
</dbReference>
<evidence type="ECO:0008006" key="4">
    <source>
        <dbReference type="Google" id="ProtNLM"/>
    </source>
</evidence>
<gene>
    <name evidence="2" type="ORF">SAMN04515674_103386</name>
</gene>